<organism evidence="2 3">
    <name type="scientific">Streptodolium elevatio</name>
    <dbReference type="NCBI Taxonomy" id="3157996"/>
    <lineage>
        <taxon>Bacteria</taxon>
        <taxon>Bacillati</taxon>
        <taxon>Actinomycetota</taxon>
        <taxon>Actinomycetes</taxon>
        <taxon>Kitasatosporales</taxon>
        <taxon>Streptomycetaceae</taxon>
        <taxon>Streptodolium</taxon>
    </lineage>
</organism>
<proteinExistence type="predicted"/>
<accession>A0ABV3DW38</accession>
<dbReference type="RefSeq" id="WP_358362968.1">
    <property type="nucleotide sequence ID" value="NZ_JBEZFP010000154.1"/>
</dbReference>
<dbReference type="Proteomes" id="UP001551482">
    <property type="component" value="Unassembled WGS sequence"/>
</dbReference>
<name>A0ABV3DW38_9ACTN</name>
<dbReference type="EMBL" id="JBEZFP010000154">
    <property type="protein sequence ID" value="MEU8139099.1"/>
    <property type="molecule type" value="Genomic_DNA"/>
</dbReference>
<protein>
    <submittedName>
        <fullName evidence="2">Uncharacterized protein</fullName>
    </submittedName>
</protein>
<evidence type="ECO:0000313" key="2">
    <source>
        <dbReference type="EMBL" id="MEU8139099.1"/>
    </source>
</evidence>
<feature type="compositionally biased region" description="Low complexity" evidence="1">
    <location>
        <begin position="103"/>
        <end position="134"/>
    </location>
</feature>
<keyword evidence="3" id="KW-1185">Reference proteome</keyword>
<gene>
    <name evidence="2" type="ORF">AB0C36_37075</name>
</gene>
<feature type="region of interest" description="Disordered" evidence="1">
    <location>
        <begin position="69"/>
        <end position="142"/>
    </location>
</feature>
<comment type="caution">
    <text evidence="2">The sequence shown here is derived from an EMBL/GenBank/DDBJ whole genome shotgun (WGS) entry which is preliminary data.</text>
</comment>
<reference evidence="2 3" key="1">
    <citation type="submission" date="2024-06" db="EMBL/GenBank/DDBJ databases">
        <title>The Natural Products Discovery Center: Release of the First 8490 Sequenced Strains for Exploring Actinobacteria Biosynthetic Diversity.</title>
        <authorList>
            <person name="Kalkreuter E."/>
            <person name="Kautsar S.A."/>
            <person name="Yang D."/>
            <person name="Bader C.D."/>
            <person name="Teijaro C.N."/>
            <person name="Fluegel L."/>
            <person name="Davis C.M."/>
            <person name="Simpson J.R."/>
            <person name="Lauterbach L."/>
            <person name="Steele A.D."/>
            <person name="Gui C."/>
            <person name="Meng S."/>
            <person name="Li G."/>
            <person name="Viehrig K."/>
            <person name="Ye F."/>
            <person name="Su P."/>
            <person name="Kiefer A.F."/>
            <person name="Nichols A."/>
            <person name="Cepeda A.J."/>
            <person name="Yan W."/>
            <person name="Fan B."/>
            <person name="Jiang Y."/>
            <person name="Adhikari A."/>
            <person name="Zheng C.-J."/>
            <person name="Schuster L."/>
            <person name="Cowan T.M."/>
            <person name="Smanski M.J."/>
            <person name="Chevrette M.G."/>
            <person name="De Carvalho L.P.S."/>
            <person name="Shen B."/>
        </authorList>
    </citation>
    <scope>NUCLEOTIDE SEQUENCE [LARGE SCALE GENOMIC DNA]</scope>
    <source>
        <strain evidence="2 3">NPDC048946</strain>
    </source>
</reference>
<evidence type="ECO:0000256" key="1">
    <source>
        <dbReference type="SAM" id="MobiDB-lite"/>
    </source>
</evidence>
<evidence type="ECO:0000313" key="3">
    <source>
        <dbReference type="Proteomes" id="UP001551482"/>
    </source>
</evidence>
<sequence>MADDTMIMKAEAAARALLDQRIELIRELTAAASELEPLQRAAAEGEQRVLHAWTEALAGGWTADELKGLGLPEPDRKAMAKKAPPKPRAAAAVAPAPAPAAVPPSAEATPVPAAEVPAASSPPQTAEPAAEPEAGTGDSPEA</sequence>